<gene>
    <name evidence="13" type="primary">LOC105271172</name>
</gene>
<feature type="chain" id="PRO_5040453752" description="chymotrypsin" evidence="10">
    <location>
        <begin position="23"/>
        <end position="497"/>
    </location>
</feature>
<evidence type="ECO:0000256" key="1">
    <source>
        <dbReference type="ARBA" id="ARBA00004239"/>
    </source>
</evidence>
<keyword evidence="3" id="KW-0964">Secreted</keyword>
<dbReference type="PROSITE" id="PS00134">
    <property type="entry name" value="TRYPSIN_HIS"/>
    <property type="match status" value="2"/>
</dbReference>
<protein>
    <recommendedName>
        <fullName evidence="8">chymotrypsin</fullName>
        <ecNumber evidence="8">3.4.21.1</ecNumber>
    </recommendedName>
</protein>
<comment type="subcellular location">
    <subcellularLocation>
        <location evidence="1">Secreted</location>
        <location evidence="1">Extracellular space</location>
    </subcellularLocation>
</comment>
<dbReference type="InterPro" id="IPR050430">
    <property type="entry name" value="Peptidase_S1"/>
</dbReference>
<feature type="domain" description="Peptidase S1" evidence="11">
    <location>
        <begin position="28"/>
        <end position="245"/>
    </location>
</feature>
<dbReference type="GO" id="GO:0004252">
    <property type="term" value="F:serine-type endopeptidase activity"/>
    <property type="evidence" value="ECO:0007669"/>
    <property type="project" value="UniProtKB-EC"/>
</dbReference>
<dbReference type="EC" id="3.4.21.1" evidence="8"/>
<dbReference type="OrthoDB" id="60866at2759"/>
<dbReference type="GeneID" id="105271172"/>
<organism evidence="12 13">
    <name type="scientific">Fopius arisanus</name>
    <dbReference type="NCBI Taxonomy" id="64838"/>
    <lineage>
        <taxon>Eukaryota</taxon>
        <taxon>Metazoa</taxon>
        <taxon>Ecdysozoa</taxon>
        <taxon>Arthropoda</taxon>
        <taxon>Hexapoda</taxon>
        <taxon>Insecta</taxon>
        <taxon>Pterygota</taxon>
        <taxon>Neoptera</taxon>
        <taxon>Endopterygota</taxon>
        <taxon>Hymenoptera</taxon>
        <taxon>Apocrita</taxon>
        <taxon>Ichneumonoidea</taxon>
        <taxon>Braconidae</taxon>
        <taxon>Opiinae</taxon>
        <taxon>Fopius</taxon>
    </lineage>
</organism>
<proteinExistence type="inferred from homology"/>
<keyword evidence="12" id="KW-1185">Reference proteome</keyword>
<dbReference type="InterPro" id="IPR009003">
    <property type="entry name" value="Peptidase_S1_PA"/>
</dbReference>
<dbReference type="Gene3D" id="2.40.10.10">
    <property type="entry name" value="Trypsin-like serine proteases"/>
    <property type="match status" value="4"/>
</dbReference>
<dbReference type="InterPro" id="IPR033116">
    <property type="entry name" value="TRYPSIN_SER"/>
</dbReference>
<name>A0A9R1TKA5_9HYME</name>
<evidence type="ECO:0000313" key="12">
    <source>
        <dbReference type="Proteomes" id="UP000694866"/>
    </source>
</evidence>
<comment type="similarity">
    <text evidence="2">Belongs to the peptidase S1 family.</text>
</comment>
<dbReference type="PROSITE" id="PS50240">
    <property type="entry name" value="TRYPSIN_DOM"/>
    <property type="match status" value="2"/>
</dbReference>
<dbReference type="Pfam" id="PF00089">
    <property type="entry name" value="Trypsin"/>
    <property type="match status" value="2"/>
</dbReference>
<dbReference type="InterPro" id="IPR001314">
    <property type="entry name" value="Peptidase_S1A"/>
</dbReference>
<keyword evidence="7" id="KW-1015">Disulfide bond</keyword>
<dbReference type="InterPro" id="IPR001254">
    <property type="entry name" value="Trypsin_dom"/>
</dbReference>
<dbReference type="FunFam" id="2.40.10.10:FF:000047">
    <property type="entry name" value="Trypsin eta"/>
    <property type="match status" value="2"/>
</dbReference>
<evidence type="ECO:0000313" key="13">
    <source>
        <dbReference type="RefSeq" id="XP_011310852.1"/>
    </source>
</evidence>
<reference evidence="13" key="1">
    <citation type="submission" date="2025-08" db="UniProtKB">
        <authorList>
            <consortium name="RefSeq"/>
        </authorList>
    </citation>
    <scope>IDENTIFICATION</scope>
    <source>
        <strain evidence="13">USDA-PBARC FA_bdor</strain>
        <tissue evidence="13">Whole organism</tissue>
    </source>
</reference>
<evidence type="ECO:0000256" key="10">
    <source>
        <dbReference type="SAM" id="SignalP"/>
    </source>
</evidence>
<evidence type="ECO:0000256" key="3">
    <source>
        <dbReference type="ARBA" id="ARBA00022525"/>
    </source>
</evidence>
<accession>A0A9R1TKA5</accession>
<feature type="domain" description="Peptidase S1" evidence="11">
    <location>
        <begin position="278"/>
        <end position="495"/>
    </location>
</feature>
<dbReference type="PANTHER" id="PTHR24276">
    <property type="entry name" value="POLYSERASE-RELATED"/>
    <property type="match status" value="1"/>
</dbReference>
<dbReference type="RefSeq" id="XP_011310852.1">
    <property type="nucleotide sequence ID" value="XM_011312550.1"/>
</dbReference>
<evidence type="ECO:0000256" key="6">
    <source>
        <dbReference type="ARBA" id="ARBA00022825"/>
    </source>
</evidence>
<dbReference type="SUPFAM" id="SSF50494">
    <property type="entry name" value="Trypsin-like serine proteases"/>
    <property type="match status" value="2"/>
</dbReference>
<dbReference type="Proteomes" id="UP000694866">
    <property type="component" value="Unplaced"/>
</dbReference>
<feature type="signal peptide" evidence="10">
    <location>
        <begin position="1"/>
        <end position="22"/>
    </location>
</feature>
<sequence>MGLMMKVLLLITILCLAFVANALPPQRIIGGSQADDGKYPYQISLLFRGRHNCGGAIIHKRYILTAAHCVERVEASSLRIVVGTNDWKKPGDQYKIEKIIAHDFNASALNNDIALLKTTKEIVFSKKVQPINITKTDIREHGHAAVATGWGRLAAWGVAPSKLQEIHLQIFDHKKCKLRFPVTEGQICTLTKYGEGVCNGDSGGPLVADGFLIGVVSYGVPCGRGQPDVYTRVYHYADWIINSIKNEYNISSSEMKCFLLMSILYLAFGAEALPSSRIIGGSDAEDGAYPYQISLLYKGKHNCGGAIIHKRYIVTAAHCVQGTSTQSLAIVTGTNIWKRPGKQYNVEKIISHRFNSRTTANDIALLKTTEDIIFNAKVQPIEIPQNDIRKHGTSVVATGWGRLYASGPIPDRLQRIDLQLYDQKQCARRFAVTEGQICTLTRTGEGVCNGDSGGPLVADGVLLGIVSYGIPCGRGQPDVFTRVYHYVSWIAEHIEEY</sequence>
<evidence type="ECO:0000259" key="11">
    <source>
        <dbReference type="PROSITE" id="PS50240"/>
    </source>
</evidence>
<dbReference type="KEGG" id="fas:105271172"/>
<dbReference type="GO" id="GO:0016485">
    <property type="term" value="P:protein processing"/>
    <property type="evidence" value="ECO:0007669"/>
    <property type="project" value="UniProtKB-ARBA"/>
</dbReference>
<dbReference type="PROSITE" id="PS00135">
    <property type="entry name" value="TRYPSIN_SER"/>
    <property type="match status" value="2"/>
</dbReference>
<keyword evidence="5 9" id="KW-0378">Hydrolase</keyword>
<dbReference type="InterPro" id="IPR043504">
    <property type="entry name" value="Peptidase_S1_PA_chymotrypsin"/>
</dbReference>
<keyword evidence="4 9" id="KW-0645">Protease</keyword>
<evidence type="ECO:0000256" key="9">
    <source>
        <dbReference type="RuleBase" id="RU363034"/>
    </source>
</evidence>
<dbReference type="InterPro" id="IPR018114">
    <property type="entry name" value="TRYPSIN_HIS"/>
</dbReference>
<evidence type="ECO:0000256" key="7">
    <source>
        <dbReference type="ARBA" id="ARBA00023157"/>
    </source>
</evidence>
<dbReference type="GO" id="GO:0005576">
    <property type="term" value="C:extracellular region"/>
    <property type="evidence" value="ECO:0007669"/>
    <property type="project" value="UniProtKB-SubCell"/>
</dbReference>
<evidence type="ECO:0000256" key="4">
    <source>
        <dbReference type="ARBA" id="ARBA00022670"/>
    </source>
</evidence>
<dbReference type="CDD" id="cd00190">
    <property type="entry name" value="Tryp_SPc"/>
    <property type="match status" value="2"/>
</dbReference>
<dbReference type="SMART" id="SM00020">
    <property type="entry name" value="Tryp_SPc"/>
    <property type="match status" value="2"/>
</dbReference>
<evidence type="ECO:0000256" key="2">
    <source>
        <dbReference type="ARBA" id="ARBA00007664"/>
    </source>
</evidence>
<evidence type="ECO:0000256" key="5">
    <source>
        <dbReference type="ARBA" id="ARBA00022801"/>
    </source>
</evidence>
<dbReference type="PRINTS" id="PR00722">
    <property type="entry name" value="CHYMOTRYPSIN"/>
</dbReference>
<keyword evidence="6 9" id="KW-0720">Serine protease</keyword>
<evidence type="ECO:0000256" key="8">
    <source>
        <dbReference type="ARBA" id="ARBA00044036"/>
    </source>
</evidence>
<keyword evidence="10" id="KW-0732">Signal</keyword>
<dbReference type="PANTHER" id="PTHR24276:SF98">
    <property type="entry name" value="FI18310P1-RELATED"/>
    <property type="match status" value="1"/>
</dbReference>
<dbReference type="AlphaFoldDB" id="A0A9R1TKA5"/>